<evidence type="ECO:0000256" key="1">
    <source>
        <dbReference type="ARBA" id="ARBA00009275"/>
    </source>
</evidence>
<dbReference type="Gene3D" id="3.20.20.140">
    <property type="entry name" value="Metal-dependent hydrolases"/>
    <property type="match status" value="1"/>
</dbReference>
<dbReference type="CDD" id="cd01310">
    <property type="entry name" value="TatD_DNAse"/>
    <property type="match status" value="1"/>
</dbReference>
<dbReference type="PANTHER" id="PTHR46124:SF2">
    <property type="entry name" value="D-AMINOACYL-TRNA DEACYLASE"/>
    <property type="match status" value="1"/>
</dbReference>
<keyword evidence="2" id="KW-0479">Metal-binding</keyword>
<accession>A0ABS2WTP6</accession>
<dbReference type="SUPFAM" id="SSF51556">
    <property type="entry name" value="Metallo-dependent hydrolases"/>
    <property type="match status" value="1"/>
</dbReference>
<dbReference type="NCBIfam" id="TIGR00010">
    <property type="entry name" value="YchF/TatD family DNA exonuclease"/>
    <property type="match status" value="1"/>
</dbReference>
<dbReference type="PROSITE" id="PS01137">
    <property type="entry name" value="TATD_1"/>
    <property type="match status" value="1"/>
</dbReference>
<evidence type="ECO:0000313" key="5">
    <source>
        <dbReference type="Proteomes" id="UP000703590"/>
    </source>
</evidence>
<dbReference type="PANTHER" id="PTHR46124">
    <property type="entry name" value="D-AMINOACYL-TRNA DEACYLASE"/>
    <property type="match status" value="1"/>
</dbReference>
<reference evidence="5" key="2">
    <citation type="submission" date="2021-02" db="EMBL/GenBank/DDBJ databases">
        <title>Sulfurospirillum tamanensis sp. nov.</title>
        <authorList>
            <person name="Merkel A.Y."/>
        </authorList>
    </citation>
    <scope>NUCLEOTIDE SEQUENCE [LARGE SCALE GENOMIC DNA]</scope>
    <source>
        <strain evidence="5">T05b</strain>
    </source>
</reference>
<dbReference type="GO" id="GO:0016787">
    <property type="term" value="F:hydrolase activity"/>
    <property type="evidence" value="ECO:0007669"/>
    <property type="project" value="UniProtKB-KW"/>
</dbReference>
<name>A0ABS2WTP6_9BACT</name>
<gene>
    <name evidence="4" type="ORF">JWV37_08140</name>
</gene>
<keyword evidence="3 4" id="KW-0378">Hydrolase</keyword>
<dbReference type="Proteomes" id="UP000703590">
    <property type="component" value="Unassembled WGS sequence"/>
</dbReference>
<keyword evidence="5" id="KW-1185">Reference proteome</keyword>
<evidence type="ECO:0000256" key="3">
    <source>
        <dbReference type="ARBA" id="ARBA00022801"/>
    </source>
</evidence>
<organism evidence="4 5">
    <name type="scientific">Sulfurospirillum tamanense</name>
    <dbReference type="NCBI Taxonomy" id="2813362"/>
    <lineage>
        <taxon>Bacteria</taxon>
        <taxon>Pseudomonadati</taxon>
        <taxon>Campylobacterota</taxon>
        <taxon>Epsilonproteobacteria</taxon>
        <taxon>Campylobacterales</taxon>
        <taxon>Sulfurospirillaceae</taxon>
        <taxon>Sulfurospirillum</taxon>
    </lineage>
</organism>
<reference evidence="4 5" key="3">
    <citation type="submission" date="2021-02" db="EMBL/GenBank/DDBJ databases">
        <authorList>
            <person name="Merkel A.Y."/>
        </authorList>
    </citation>
    <scope>NUCLEOTIDE SEQUENCE [LARGE SCALE GENOMIC DNA]</scope>
    <source>
        <strain evidence="4 5">T05b</strain>
    </source>
</reference>
<comment type="similarity">
    <text evidence="1">Belongs to the metallo-dependent hydrolases superfamily. TatD-type hydrolase family.</text>
</comment>
<dbReference type="InterPro" id="IPR015991">
    <property type="entry name" value="TatD/YcfH-like"/>
</dbReference>
<dbReference type="InterPro" id="IPR032466">
    <property type="entry name" value="Metal_Hydrolase"/>
</dbReference>
<dbReference type="RefSeq" id="WP_205459298.1">
    <property type="nucleotide sequence ID" value="NZ_JAFHKK010000016.1"/>
</dbReference>
<sequence length="263" mass="29294">MIIDTHCHLDDARYTEDLDTVIARALEAGVKGIMLPGADIEDLPKAKAIAHRYPHVFYAAGVHPYHHAQYDEQVLEHYLQDEKCIAVGECGLDYFRLPKDEQAKIEEKAAQKEVFRAHIALATKHQKPLIVHVRESSADSFEMLNTFAAGKVPSGVLHCYNASEVLLPLAAANFYFGIGGVLTFKNEKKLGEIVTRIPKDKLVLETDAPYLTPHPKRGERNEPAYTAYVASHLARVLGMSEEALMALTTQNAKALFKAFEKLD</sequence>
<dbReference type="PIRSF" id="PIRSF005902">
    <property type="entry name" value="DNase_TatD"/>
    <property type="match status" value="1"/>
</dbReference>
<dbReference type="Pfam" id="PF01026">
    <property type="entry name" value="TatD_DNase"/>
    <property type="match status" value="1"/>
</dbReference>
<reference evidence="4 5" key="1">
    <citation type="submission" date="2021-02" db="EMBL/GenBank/DDBJ databases">
        <title>Sulfurospirillum tamanensis sp. nov.</title>
        <authorList>
            <person name="Frolova A."/>
            <person name="Merkel A."/>
            <person name="Slobodkin A."/>
        </authorList>
    </citation>
    <scope>NUCLEOTIDE SEQUENCE [LARGE SCALE GENOMIC DNA]</scope>
    <source>
        <strain evidence="4 5">T05b</strain>
    </source>
</reference>
<protein>
    <submittedName>
        <fullName evidence="4">TatD family hydrolase</fullName>
    </submittedName>
</protein>
<dbReference type="InterPro" id="IPR001130">
    <property type="entry name" value="TatD-like"/>
</dbReference>
<evidence type="ECO:0000313" key="4">
    <source>
        <dbReference type="EMBL" id="MBN2964748.1"/>
    </source>
</evidence>
<dbReference type="InterPro" id="IPR018228">
    <property type="entry name" value="DNase_TatD-rel_CS"/>
</dbReference>
<evidence type="ECO:0000256" key="2">
    <source>
        <dbReference type="ARBA" id="ARBA00022723"/>
    </source>
</evidence>
<proteinExistence type="inferred from homology"/>
<comment type="caution">
    <text evidence="4">The sequence shown here is derived from an EMBL/GenBank/DDBJ whole genome shotgun (WGS) entry which is preliminary data.</text>
</comment>
<dbReference type="EMBL" id="JAFHKK010000016">
    <property type="protein sequence ID" value="MBN2964748.1"/>
    <property type="molecule type" value="Genomic_DNA"/>
</dbReference>